<evidence type="ECO:0000313" key="2">
    <source>
        <dbReference type="EMBL" id="GAA5804377.1"/>
    </source>
</evidence>
<feature type="region of interest" description="Disordered" evidence="1">
    <location>
        <begin position="99"/>
        <end position="159"/>
    </location>
</feature>
<evidence type="ECO:0000313" key="3">
    <source>
        <dbReference type="Proteomes" id="UP001476247"/>
    </source>
</evidence>
<protein>
    <submittedName>
        <fullName evidence="2">Uncharacterized protein</fullName>
    </submittedName>
</protein>
<sequence>MASFFFDDYHFPSELYNRETGNFTAPIRTLLDFAPHILQELPKEEKDQKPIHSKEQDSWTKSFLASSSKSYLSSLFTSERTQAVSEFIVRCGTEYMRSSGEKKREEERLKRFKQEEKERRRRENKSRWFNKQDVSSSSSEDEEEKEKKGKEDQQVSRSATTNNAIMTSAVAASVLSLSLYSTYQAGVKFSDVSFHNQLELIIAQVQSIIQSTEVWIQEHEKMDDKVHSQIRIDVAYLKELIETLVKLDPRANKKVEAVGWGAGAVGGLSALGGFVLGSTAVATGGAALALGGVIAMVSAKAQFAGKSKLGARLLMENQVREKVKAFESKAKQREKLINEGFEEFSIPSKRSTPKAKVGDKRKIDEVPLPSHVPLNARKKEKIPLPTS</sequence>
<feature type="compositionally biased region" description="Basic and acidic residues" evidence="1">
    <location>
        <begin position="145"/>
        <end position="154"/>
    </location>
</feature>
<keyword evidence="3" id="KW-1185">Reference proteome</keyword>
<dbReference type="EMBL" id="BAABUJ010000034">
    <property type="protein sequence ID" value="GAA5804377.1"/>
    <property type="molecule type" value="Genomic_DNA"/>
</dbReference>
<accession>A0ABP9YBN4</accession>
<feature type="compositionally biased region" description="Basic and acidic residues" evidence="1">
    <location>
        <begin position="356"/>
        <end position="365"/>
    </location>
</feature>
<feature type="compositionally biased region" description="Basic and acidic residues" evidence="1">
    <location>
        <begin position="99"/>
        <end position="118"/>
    </location>
</feature>
<proteinExistence type="predicted"/>
<name>A0ABP9YBN4_9FUNG</name>
<evidence type="ECO:0000256" key="1">
    <source>
        <dbReference type="SAM" id="MobiDB-lite"/>
    </source>
</evidence>
<organism evidence="2 3">
    <name type="scientific">Helicostylum pulchrum</name>
    <dbReference type="NCBI Taxonomy" id="562976"/>
    <lineage>
        <taxon>Eukaryota</taxon>
        <taxon>Fungi</taxon>
        <taxon>Fungi incertae sedis</taxon>
        <taxon>Mucoromycota</taxon>
        <taxon>Mucoromycotina</taxon>
        <taxon>Mucoromycetes</taxon>
        <taxon>Mucorales</taxon>
        <taxon>Mucorineae</taxon>
        <taxon>Mucoraceae</taxon>
        <taxon>Helicostylum</taxon>
    </lineage>
</organism>
<gene>
    <name evidence="2" type="ORF">HPULCUR_009865</name>
</gene>
<feature type="region of interest" description="Disordered" evidence="1">
    <location>
        <begin position="348"/>
        <end position="387"/>
    </location>
</feature>
<reference evidence="2 3" key="1">
    <citation type="submission" date="2024-04" db="EMBL/GenBank/DDBJ databases">
        <title>genome sequences of Mucor flavus KT1a and Helicostylum pulchrum KT1b strains isolation_sourced from the surface of a dry-aged beef.</title>
        <authorList>
            <person name="Toyotome T."/>
            <person name="Hosono M."/>
            <person name="Torimaru M."/>
            <person name="Fukuda K."/>
            <person name="Mikami N."/>
        </authorList>
    </citation>
    <scope>NUCLEOTIDE SEQUENCE [LARGE SCALE GENOMIC DNA]</scope>
    <source>
        <strain evidence="2 3">KT1b</strain>
    </source>
</reference>
<dbReference type="Proteomes" id="UP001476247">
    <property type="component" value="Unassembled WGS sequence"/>
</dbReference>
<comment type="caution">
    <text evidence="2">The sequence shown here is derived from an EMBL/GenBank/DDBJ whole genome shotgun (WGS) entry which is preliminary data.</text>
</comment>